<dbReference type="EMBL" id="MSDW01000001">
    <property type="protein sequence ID" value="OKY77786.1"/>
    <property type="molecule type" value="Genomic_DNA"/>
</dbReference>
<dbReference type="Pfam" id="PF14947">
    <property type="entry name" value="HTH_45"/>
    <property type="match status" value="1"/>
</dbReference>
<accession>A0A1Q6DTV4</accession>
<dbReference type="Gene3D" id="1.10.10.10">
    <property type="entry name" value="Winged helix-like DNA-binding domain superfamily/Winged helix DNA-binding domain"/>
    <property type="match status" value="1"/>
</dbReference>
<evidence type="ECO:0000313" key="3">
    <source>
        <dbReference type="Proteomes" id="UP000185744"/>
    </source>
</evidence>
<keyword evidence="3" id="KW-1185">Reference proteome</keyword>
<dbReference type="InterPro" id="IPR036390">
    <property type="entry name" value="WH_DNA-bd_sf"/>
</dbReference>
<evidence type="ECO:0000313" key="2">
    <source>
        <dbReference type="EMBL" id="OKY77786.1"/>
    </source>
</evidence>
<dbReference type="Proteomes" id="UP000185744">
    <property type="component" value="Unassembled WGS sequence"/>
</dbReference>
<proteinExistence type="predicted"/>
<name>A0A1Q6DTV4_METT1</name>
<evidence type="ECO:0000259" key="1">
    <source>
        <dbReference type="Pfam" id="PF14947"/>
    </source>
</evidence>
<gene>
    <name evidence="2" type="ORF">BTN85_0256</name>
</gene>
<feature type="domain" description="ArnR1-like winged helix-turn-helix" evidence="1">
    <location>
        <begin position="21"/>
        <end position="81"/>
    </location>
</feature>
<reference evidence="2" key="1">
    <citation type="submission" date="2016-12" db="EMBL/GenBank/DDBJ databases">
        <title>Discovery of methanogenic haloarchaea.</title>
        <authorList>
            <person name="Sorokin D.Y."/>
            <person name="Makarova K.S."/>
            <person name="Abbas B."/>
            <person name="Ferrer M."/>
            <person name="Golyshin P.N."/>
        </authorList>
    </citation>
    <scope>NUCLEOTIDE SEQUENCE [LARGE SCALE GENOMIC DNA]</scope>
    <source>
        <strain evidence="2">HMET1</strain>
    </source>
</reference>
<dbReference type="InterPro" id="IPR038723">
    <property type="entry name" value="ArnR1-like_HTH"/>
</dbReference>
<dbReference type="InParanoid" id="A0A1Q6DTV4"/>
<comment type="caution">
    <text evidence="2">The sequence shown here is derived from an EMBL/GenBank/DDBJ whole genome shotgun (WGS) entry which is preliminary data.</text>
</comment>
<sequence>MSVDELEGFILSNNKRRDVVSVLEKEGLASFSVISKKKRIPERILESILEELIEKDIVEQEEGDFCLTDLGEKIVANSHEFDSG</sequence>
<protein>
    <submittedName>
        <fullName evidence="2">Transcriptional regulator containing HTH domain ArsR family</fullName>
    </submittedName>
</protein>
<organism evidence="2 3">
    <name type="scientific">Methanohalarchaeum thermophilum</name>
    <dbReference type="NCBI Taxonomy" id="1903181"/>
    <lineage>
        <taxon>Archaea</taxon>
        <taxon>Methanobacteriati</taxon>
        <taxon>Methanobacteriota</taxon>
        <taxon>Methanonatronarchaeia</taxon>
        <taxon>Methanonatronarchaeales</taxon>
        <taxon>Methanonatronarchaeaceae</taxon>
        <taxon>Candidatus Methanohalarchaeum</taxon>
    </lineage>
</organism>
<dbReference type="SUPFAM" id="SSF46785">
    <property type="entry name" value="Winged helix' DNA-binding domain"/>
    <property type="match status" value="1"/>
</dbReference>
<dbReference type="InterPro" id="IPR036388">
    <property type="entry name" value="WH-like_DNA-bd_sf"/>
</dbReference>
<dbReference type="AlphaFoldDB" id="A0A1Q6DTV4"/>